<evidence type="ECO:0000313" key="3">
    <source>
        <dbReference type="Ensembl" id="ENSGWIP00000005085.1"/>
    </source>
</evidence>
<accession>A0A8C5DCX8</accession>
<reference evidence="3" key="2">
    <citation type="submission" date="2025-08" db="UniProtKB">
        <authorList>
            <consortium name="Ensembl"/>
        </authorList>
    </citation>
    <scope>IDENTIFICATION</scope>
</reference>
<dbReference type="AlphaFoldDB" id="A0A8C5DCX8"/>
<dbReference type="Ensembl" id="ENSGWIT00000005441.1">
    <property type="protein sequence ID" value="ENSGWIP00000005085.1"/>
    <property type="gene ID" value="ENSGWIG00000001346.1"/>
</dbReference>
<keyword evidence="1" id="KW-0472">Membrane</keyword>
<dbReference type="Pfam" id="PF00094">
    <property type="entry name" value="VWD"/>
    <property type="match status" value="1"/>
</dbReference>
<sequence length="323" mass="37245">MCLESNWVFLESVDASCWSFSLSLEMCLYTCRTFGSGVIQPFNGSSYYIRSNCPFTLTHFTHHRVECDITVQRGENGLLEKVQIIVNKIKTVLQSGDITVEKVSPPYDHTYQHIFPFGIFTRLRSALLPLSVTWHSVAGGIDTLWVELEQDLSTDMTGLCGIHNNTDYIFHFKLSLHVLFAFFCTFLKKYFLLLYALKWAVSLFLSFLCVFLQQCRTFFSHTLDCLHAETISYLQLCEWNINSYESSDHIACAFFKEITQQCGNSSFIWNKWRMLTDCAEPTCPGDLIYAEKSDPFVPSCSHQNRRKPLPVQVHHRRAVCDII</sequence>
<organism evidence="3 4">
    <name type="scientific">Gouania willdenowi</name>
    <name type="common">Blunt-snouted clingfish</name>
    <name type="synonym">Lepadogaster willdenowi</name>
    <dbReference type="NCBI Taxonomy" id="441366"/>
    <lineage>
        <taxon>Eukaryota</taxon>
        <taxon>Metazoa</taxon>
        <taxon>Chordata</taxon>
        <taxon>Craniata</taxon>
        <taxon>Vertebrata</taxon>
        <taxon>Euteleostomi</taxon>
        <taxon>Actinopterygii</taxon>
        <taxon>Neopterygii</taxon>
        <taxon>Teleostei</taxon>
        <taxon>Neoteleostei</taxon>
        <taxon>Acanthomorphata</taxon>
        <taxon>Ovalentaria</taxon>
        <taxon>Blenniimorphae</taxon>
        <taxon>Blenniiformes</taxon>
        <taxon>Gobiesocoidei</taxon>
        <taxon>Gobiesocidae</taxon>
        <taxon>Gobiesocinae</taxon>
        <taxon>Gouania</taxon>
    </lineage>
</organism>
<keyword evidence="4" id="KW-1185">Reference proteome</keyword>
<dbReference type="Proteomes" id="UP000694680">
    <property type="component" value="Chromosome 6"/>
</dbReference>
<evidence type="ECO:0000256" key="1">
    <source>
        <dbReference type="SAM" id="Phobius"/>
    </source>
</evidence>
<feature type="transmembrane region" description="Helical" evidence="1">
    <location>
        <begin position="192"/>
        <end position="213"/>
    </location>
</feature>
<gene>
    <name evidence="3" type="primary">LOC114465697</name>
</gene>
<dbReference type="InterPro" id="IPR001846">
    <property type="entry name" value="VWF_type-D"/>
</dbReference>
<keyword evidence="1" id="KW-0812">Transmembrane</keyword>
<evidence type="ECO:0000259" key="2">
    <source>
        <dbReference type="Pfam" id="PF00094"/>
    </source>
</evidence>
<reference evidence="3" key="1">
    <citation type="submission" date="2020-06" db="EMBL/GenBank/DDBJ databases">
        <authorList>
            <consortium name="Wellcome Sanger Institute Data Sharing"/>
        </authorList>
    </citation>
    <scope>NUCLEOTIDE SEQUENCE [LARGE SCALE GENOMIC DNA]</scope>
</reference>
<reference evidence="3" key="3">
    <citation type="submission" date="2025-09" db="UniProtKB">
        <authorList>
            <consortium name="Ensembl"/>
        </authorList>
    </citation>
    <scope>IDENTIFICATION</scope>
</reference>
<proteinExistence type="predicted"/>
<keyword evidence="1" id="KW-1133">Transmembrane helix</keyword>
<name>A0A8C5DCX8_GOUWI</name>
<evidence type="ECO:0000313" key="4">
    <source>
        <dbReference type="Proteomes" id="UP000694680"/>
    </source>
</evidence>
<protein>
    <submittedName>
        <fullName evidence="3">Mucin-2-like</fullName>
    </submittedName>
</protein>
<feature type="domain" description="VWFD" evidence="2">
    <location>
        <begin position="31"/>
        <end position="166"/>
    </location>
</feature>